<proteinExistence type="predicted"/>
<keyword evidence="1" id="KW-0472">Membrane</keyword>
<dbReference type="EMBL" id="CAAALY010245612">
    <property type="protein sequence ID" value="VEL33339.1"/>
    <property type="molecule type" value="Genomic_DNA"/>
</dbReference>
<organism evidence="2 3">
    <name type="scientific">Protopolystoma xenopodis</name>
    <dbReference type="NCBI Taxonomy" id="117903"/>
    <lineage>
        <taxon>Eukaryota</taxon>
        <taxon>Metazoa</taxon>
        <taxon>Spiralia</taxon>
        <taxon>Lophotrochozoa</taxon>
        <taxon>Platyhelminthes</taxon>
        <taxon>Monogenea</taxon>
        <taxon>Polyopisthocotylea</taxon>
        <taxon>Polystomatidea</taxon>
        <taxon>Polystomatidae</taxon>
        <taxon>Protopolystoma</taxon>
    </lineage>
</organism>
<name>A0A3S5BPI1_9PLAT</name>
<feature type="transmembrane region" description="Helical" evidence="1">
    <location>
        <begin position="12"/>
        <end position="33"/>
    </location>
</feature>
<sequence>MMTCIGDIWRHYWFSCLPDSAIFFYTFCICGIARLRKAATVPSGLFCLHSREVCHHGFFFPVVGFISPNYADGYSRFNFTFFPCQLISAELTETKRNLRLLAKSNAHIPLRPAPEGWAYD</sequence>
<evidence type="ECO:0000313" key="3">
    <source>
        <dbReference type="Proteomes" id="UP000784294"/>
    </source>
</evidence>
<comment type="caution">
    <text evidence="2">The sequence shown here is derived from an EMBL/GenBank/DDBJ whole genome shotgun (WGS) entry which is preliminary data.</text>
</comment>
<gene>
    <name evidence="2" type="ORF">PXEA_LOCUS26779</name>
</gene>
<dbReference type="AlphaFoldDB" id="A0A3S5BPI1"/>
<evidence type="ECO:0000256" key="1">
    <source>
        <dbReference type="SAM" id="Phobius"/>
    </source>
</evidence>
<dbReference type="Proteomes" id="UP000784294">
    <property type="component" value="Unassembled WGS sequence"/>
</dbReference>
<accession>A0A3S5BPI1</accession>
<keyword evidence="1" id="KW-0812">Transmembrane</keyword>
<keyword evidence="1" id="KW-1133">Transmembrane helix</keyword>
<reference evidence="2" key="1">
    <citation type="submission" date="2018-11" db="EMBL/GenBank/DDBJ databases">
        <authorList>
            <consortium name="Pathogen Informatics"/>
        </authorList>
    </citation>
    <scope>NUCLEOTIDE SEQUENCE</scope>
</reference>
<evidence type="ECO:0000313" key="2">
    <source>
        <dbReference type="EMBL" id="VEL33339.1"/>
    </source>
</evidence>
<keyword evidence="3" id="KW-1185">Reference proteome</keyword>
<protein>
    <submittedName>
        <fullName evidence="2">Uncharacterized protein</fullName>
    </submittedName>
</protein>